<proteinExistence type="predicted"/>
<keyword evidence="1" id="KW-0600">Photoreceptor protein</keyword>
<dbReference type="PANTHER" id="PTHR47429">
    <property type="entry name" value="PROTEIN TWIN LOV 1"/>
    <property type="match status" value="1"/>
</dbReference>
<evidence type="ECO:0000256" key="7">
    <source>
        <dbReference type="SAM" id="MobiDB-lite"/>
    </source>
</evidence>
<evidence type="ECO:0000256" key="1">
    <source>
        <dbReference type="ARBA" id="ARBA00022543"/>
    </source>
</evidence>
<comment type="caution">
    <text evidence="9">The sequence shown here is derived from an EMBL/GenBank/DDBJ whole genome shotgun (WGS) entry which is preliminary data.</text>
</comment>
<reference evidence="9 10" key="1">
    <citation type="journal article" date="2018" name="Front. Plant Sci.">
        <title>Red Clover (Trifolium pratense) and Zigzag Clover (T. medium) - A Picture of Genomic Similarities and Differences.</title>
        <authorList>
            <person name="Dluhosova J."/>
            <person name="Istvanek J."/>
            <person name="Nedelnik J."/>
            <person name="Repkova J."/>
        </authorList>
    </citation>
    <scope>NUCLEOTIDE SEQUENCE [LARGE SCALE GENOMIC DNA]</scope>
    <source>
        <strain evidence="10">cv. 10/8</strain>
        <tissue evidence="9">Leaf</tissue>
    </source>
</reference>
<evidence type="ECO:0000256" key="5">
    <source>
        <dbReference type="ARBA" id="ARBA00022991"/>
    </source>
</evidence>
<evidence type="ECO:0000256" key="2">
    <source>
        <dbReference type="ARBA" id="ARBA00022606"/>
    </source>
</evidence>
<sequence length="169" mass="18652">TSSSFDGDRSKGMSDRFADSTRVSGDSNYGSEAKLSGLFPRVSQELKEALATLQQTFVVSDATKPDCPILYASSGFFTMTGYSSKEVIGRNCRFLQGPETDMNEVAKIRDATKNGRSYCGRLLNYKKNGTPFWNLLTVTPIKDDRGNTIKFIGSVLLFLWCISSLELKA</sequence>
<keyword evidence="5" id="KW-0157">Chromophore</keyword>
<dbReference type="InterPro" id="IPR000014">
    <property type="entry name" value="PAS"/>
</dbReference>
<protein>
    <submittedName>
        <fullName evidence="9">Phototropin-2-like</fullName>
    </submittedName>
</protein>
<accession>A0A392NL36</accession>
<evidence type="ECO:0000259" key="8">
    <source>
        <dbReference type="PROSITE" id="PS50112"/>
    </source>
</evidence>
<dbReference type="CDD" id="cd00130">
    <property type="entry name" value="PAS"/>
    <property type="match status" value="1"/>
</dbReference>
<dbReference type="InterPro" id="IPR035965">
    <property type="entry name" value="PAS-like_dom_sf"/>
</dbReference>
<evidence type="ECO:0000313" key="10">
    <source>
        <dbReference type="Proteomes" id="UP000265520"/>
    </source>
</evidence>
<feature type="compositionally biased region" description="Basic and acidic residues" evidence="7">
    <location>
        <begin position="1"/>
        <end position="19"/>
    </location>
</feature>
<gene>
    <name evidence="9" type="ORF">A2U01_0021618</name>
</gene>
<keyword evidence="3" id="KW-0285">Flavoprotein</keyword>
<dbReference type="SUPFAM" id="SSF55785">
    <property type="entry name" value="PYP-like sensor domain (PAS domain)"/>
    <property type="match status" value="1"/>
</dbReference>
<dbReference type="EMBL" id="LXQA010043691">
    <property type="protein sequence ID" value="MCI00598.1"/>
    <property type="molecule type" value="Genomic_DNA"/>
</dbReference>
<dbReference type="GO" id="GO:0009881">
    <property type="term" value="F:photoreceptor activity"/>
    <property type="evidence" value="ECO:0007669"/>
    <property type="project" value="UniProtKB-KW"/>
</dbReference>
<evidence type="ECO:0000256" key="4">
    <source>
        <dbReference type="ARBA" id="ARBA00022643"/>
    </source>
</evidence>
<dbReference type="Proteomes" id="UP000265520">
    <property type="component" value="Unassembled WGS sequence"/>
</dbReference>
<organism evidence="9 10">
    <name type="scientific">Trifolium medium</name>
    <dbReference type="NCBI Taxonomy" id="97028"/>
    <lineage>
        <taxon>Eukaryota</taxon>
        <taxon>Viridiplantae</taxon>
        <taxon>Streptophyta</taxon>
        <taxon>Embryophyta</taxon>
        <taxon>Tracheophyta</taxon>
        <taxon>Spermatophyta</taxon>
        <taxon>Magnoliopsida</taxon>
        <taxon>eudicotyledons</taxon>
        <taxon>Gunneridae</taxon>
        <taxon>Pentapetalae</taxon>
        <taxon>rosids</taxon>
        <taxon>fabids</taxon>
        <taxon>Fabales</taxon>
        <taxon>Fabaceae</taxon>
        <taxon>Papilionoideae</taxon>
        <taxon>50 kb inversion clade</taxon>
        <taxon>NPAAA clade</taxon>
        <taxon>Hologalegina</taxon>
        <taxon>IRL clade</taxon>
        <taxon>Trifolieae</taxon>
        <taxon>Trifolium</taxon>
    </lineage>
</organism>
<name>A0A392NL36_9FABA</name>
<feature type="region of interest" description="Disordered" evidence="7">
    <location>
        <begin position="1"/>
        <end position="29"/>
    </location>
</feature>
<feature type="non-terminal residue" evidence="9">
    <location>
        <position position="1"/>
    </location>
</feature>
<evidence type="ECO:0000313" key="9">
    <source>
        <dbReference type="EMBL" id="MCI00598.1"/>
    </source>
</evidence>
<dbReference type="Pfam" id="PF13426">
    <property type="entry name" value="PAS_9"/>
    <property type="match status" value="1"/>
</dbReference>
<keyword evidence="2" id="KW-0716">Sensory transduction</keyword>
<keyword evidence="10" id="KW-1185">Reference proteome</keyword>
<dbReference type="Gene3D" id="3.30.450.20">
    <property type="entry name" value="PAS domain"/>
    <property type="match status" value="1"/>
</dbReference>
<feature type="domain" description="PAS" evidence="8">
    <location>
        <begin position="42"/>
        <end position="115"/>
    </location>
</feature>
<dbReference type="PANTHER" id="PTHR47429:SF8">
    <property type="entry name" value="PHOTOTROPIN-1-LIKE"/>
    <property type="match status" value="1"/>
</dbReference>
<evidence type="ECO:0000256" key="6">
    <source>
        <dbReference type="ARBA" id="ARBA00023170"/>
    </source>
</evidence>
<dbReference type="PROSITE" id="PS50112">
    <property type="entry name" value="PAS"/>
    <property type="match status" value="1"/>
</dbReference>
<dbReference type="GO" id="GO:0005634">
    <property type="term" value="C:nucleus"/>
    <property type="evidence" value="ECO:0007669"/>
    <property type="project" value="TreeGrafter"/>
</dbReference>
<evidence type="ECO:0000256" key="3">
    <source>
        <dbReference type="ARBA" id="ARBA00022630"/>
    </source>
</evidence>
<keyword evidence="6" id="KW-0675">Receptor</keyword>
<dbReference type="AlphaFoldDB" id="A0A392NL36"/>
<dbReference type="NCBIfam" id="TIGR00229">
    <property type="entry name" value="sensory_box"/>
    <property type="match status" value="1"/>
</dbReference>
<keyword evidence="4" id="KW-0288">FMN</keyword>